<protein>
    <recommendedName>
        <fullName evidence="4">Histidine utilization repressor</fullName>
    </recommendedName>
</protein>
<dbReference type="KEGG" id="sle:sle_61900"/>
<dbReference type="PANTHER" id="PTHR44846">
    <property type="entry name" value="MANNOSYL-D-GLYCERATE TRANSPORT/METABOLISM SYSTEM REPRESSOR MNGR-RELATED"/>
    <property type="match status" value="1"/>
</dbReference>
<keyword evidence="1" id="KW-0805">Transcription regulation</keyword>
<dbReference type="InterPro" id="IPR000524">
    <property type="entry name" value="Tscrpt_reg_HTH_GntR"/>
</dbReference>
<keyword evidence="3" id="KW-0804">Transcription</keyword>
<dbReference type="Gene3D" id="1.10.10.10">
    <property type="entry name" value="Winged helix-like DNA-binding domain superfamily/Winged helix DNA-binding domain"/>
    <property type="match status" value="1"/>
</dbReference>
<dbReference type="InterPro" id="IPR050679">
    <property type="entry name" value="Bact_HTH_transcr_reg"/>
</dbReference>
<dbReference type="InterPro" id="IPR011663">
    <property type="entry name" value="UTRA"/>
</dbReference>
<evidence type="ECO:0000259" key="5">
    <source>
        <dbReference type="PROSITE" id="PS50949"/>
    </source>
</evidence>
<evidence type="ECO:0000256" key="4">
    <source>
        <dbReference type="NCBIfam" id="TIGR02018"/>
    </source>
</evidence>
<dbReference type="AlphaFoldDB" id="A0A0F7W103"/>
<organism evidence="6 7">
    <name type="scientific">Streptomyces leeuwenhoekii</name>
    <dbReference type="NCBI Taxonomy" id="1437453"/>
    <lineage>
        <taxon>Bacteria</taxon>
        <taxon>Bacillati</taxon>
        <taxon>Actinomycetota</taxon>
        <taxon>Actinomycetes</taxon>
        <taxon>Kitasatosporales</taxon>
        <taxon>Streptomycetaceae</taxon>
        <taxon>Streptomyces</taxon>
    </lineage>
</organism>
<dbReference type="NCBIfam" id="TIGR02018">
    <property type="entry name" value="his_ut_repres"/>
    <property type="match status" value="1"/>
</dbReference>
<dbReference type="InterPro" id="IPR036388">
    <property type="entry name" value="WH-like_DNA-bd_sf"/>
</dbReference>
<reference evidence="6 7" key="1">
    <citation type="submission" date="2015-02" db="EMBL/GenBank/DDBJ databases">
        <authorList>
            <person name="Gomez-Escribano P.J."/>
        </authorList>
    </citation>
    <scope>NUCLEOTIDE SEQUENCE [LARGE SCALE GENOMIC DNA]</scope>
    <source>
        <strain evidence="7">C34 (DSM 42122 / NRRL B-24963)</strain>
    </source>
</reference>
<name>A0A0F7W103_STRLW</name>
<dbReference type="Pfam" id="PF00392">
    <property type="entry name" value="GntR"/>
    <property type="match status" value="1"/>
</dbReference>
<evidence type="ECO:0000256" key="2">
    <source>
        <dbReference type="ARBA" id="ARBA00023125"/>
    </source>
</evidence>
<dbReference type="PANTHER" id="PTHR44846:SF16">
    <property type="entry name" value="TRANSCRIPTIONAL REGULATOR PHNF-RELATED"/>
    <property type="match status" value="1"/>
</dbReference>
<evidence type="ECO:0000313" key="7">
    <source>
        <dbReference type="Proteomes" id="UP000035016"/>
    </source>
</evidence>
<proteinExistence type="predicted"/>
<dbReference type="CDD" id="cd07377">
    <property type="entry name" value="WHTH_GntR"/>
    <property type="match status" value="1"/>
</dbReference>
<dbReference type="SUPFAM" id="SSF64288">
    <property type="entry name" value="Chorismate lyase-like"/>
    <property type="match status" value="1"/>
</dbReference>
<dbReference type="Proteomes" id="UP000035016">
    <property type="component" value="Chromosome Chromosome"/>
</dbReference>
<dbReference type="GO" id="GO:0003700">
    <property type="term" value="F:DNA-binding transcription factor activity"/>
    <property type="evidence" value="ECO:0007669"/>
    <property type="project" value="UniProtKB-UniRule"/>
</dbReference>
<dbReference type="GO" id="GO:0045892">
    <property type="term" value="P:negative regulation of DNA-templated transcription"/>
    <property type="evidence" value="ECO:0007669"/>
    <property type="project" value="UniProtKB-UniRule"/>
</dbReference>
<dbReference type="GO" id="GO:0006547">
    <property type="term" value="P:L-histidine metabolic process"/>
    <property type="evidence" value="ECO:0007669"/>
    <property type="project" value="UniProtKB-UniRule"/>
</dbReference>
<feature type="domain" description="HTH gntR-type" evidence="5">
    <location>
        <begin position="39"/>
        <end position="107"/>
    </location>
</feature>
<dbReference type="InterPro" id="IPR010248">
    <property type="entry name" value="His_ut_repres"/>
</dbReference>
<gene>
    <name evidence="6" type="primary">sle_61900</name>
</gene>
<dbReference type="Pfam" id="PF07702">
    <property type="entry name" value="UTRA"/>
    <property type="match status" value="1"/>
</dbReference>
<dbReference type="InterPro" id="IPR028978">
    <property type="entry name" value="Chorismate_lyase_/UTRA_dom_sf"/>
</dbReference>
<evidence type="ECO:0000313" key="6">
    <source>
        <dbReference type="EMBL" id="CQR65645.1"/>
    </source>
</evidence>
<dbReference type="EMBL" id="LN831790">
    <property type="protein sequence ID" value="CQR65645.1"/>
    <property type="molecule type" value="Genomic_DNA"/>
</dbReference>
<accession>A0A0F7W103</accession>
<dbReference type="Gene3D" id="3.40.1410.10">
    <property type="entry name" value="Chorismate lyase-like"/>
    <property type="match status" value="1"/>
</dbReference>
<dbReference type="SMART" id="SM00345">
    <property type="entry name" value="HTH_GNTR"/>
    <property type="match status" value="1"/>
</dbReference>
<sequence>MRVGYEAAAAERMARTVGGLVVDPAELGRLYERRTAATAPAYQRVKDLVVRQIADGHWRADDALPSESQFVEALGLSRMTVNRALRELAGEGVIRRVMGVGSFVAPAKASSALLEVHNIAEEVGRRGHRYEARVLSVREERADEKTGAHLGLGEGQPVFRSRVVHYEDGVALQLEDRYVNPAFAPGYLEQDFTRQTPFAFLSKVAPLGKGEHIVEAVLASPEECAILGIAPSEPCLLIHRRTWSRDALVSIARLLHPGSRYRLEGAFATH</sequence>
<dbReference type="InterPro" id="IPR036390">
    <property type="entry name" value="WH_DNA-bd_sf"/>
</dbReference>
<dbReference type="SUPFAM" id="SSF46785">
    <property type="entry name" value="Winged helix' DNA-binding domain"/>
    <property type="match status" value="1"/>
</dbReference>
<dbReference type="FunFam" id="3.40.1410.10:FF:000004">
    <property type="entry name" value="Histidine utilization repressor"/>
    <property type="match status" value="1"/>
</dbReference>
<dbReference type="GO" id="GO:0003677">
    <property type="term" value="F:DNA binding"/>
    <property type="evidence" value="ECO:0007669"/>
    <property type="project" value="UniProtKB-UniRule"/>
</dbReference>
<evidence type="ECO:0000256" key="1">
    <source>
        <dbReference type="ARBA" id="ARBA00023015"/>
    </source>
</evidence>
<dbReference type="PROSITE" id="PS50949">
    <property type="entry name" value="HTH_GNTR"/>
    <property type="match status" value="1"/>
</dbReference>
<dbReference type="PRINTS" id="PR00035">
    <property type="entry name" value="HTHGNTR"/>
</dbReference>
<evidence type="ECO:0000256" key="3">
    <source>
        <dbReference type="ARBA" id="ARBA00023163"/>
    </source>
</evidence>
<dbReference type="SMART" id="SM00866">
    <property type="entry name" value="UTRA"/>
    <property type="match status" value="1"/>
</dbReference>
<keyword evidence="2" id="KW-0238">DNA-binding</keyword>